<comment type="caution">
    <text evidence="1">The sequence shown here is derived from an EMBL/GenBank/DDBJ whole genome shotgun (WGS) entry which is preliminary data.</text>
</comment>
<organism evidence="1 2">
    <name type="scientific">Zancudomyces culisetae</name>
    <name type="common">Gut fungus</name>
    <name type="synonym">Smittium culisetae</name>
    <dbReference type="NCBI Taxonomy" id="1213189"/>
    <lineage>
        <taxon>Eukaryota</taxon>
        <taxon>Fungi</taxon>
        <taxon>Fungi incertae sedis</taxon>
        <taxon>Zoopagomycota</taxon>
        <taxon>Kickxellomycotina</taxon>
        <taxon>Harpellomycetes</taxon>
        <taxon>Harpellales</taxon>
        <taxon>Legeriomycetaceae</taxon>
        <taxon>Zancudomyces</taxon>
    </lineage>
</organism>
<sequence length="267" mass="31012">MNTKYNGNNLFNKLPSSILSKIFVLAQNPQLSLLNKNMYYISQQVSTASKYIVNHILSSIRFSFEWRLENILNRYTRIRTNEAIGALVLRKIKSLDYETALRLAFKYRWKNVLNKLLKMYVVVDESTSAVVHMNTIFMNEDEYLDIDIGKYISQSNEPQKEETDIRVFDSIYIAPIITKIDASDILMCEMLEIVGESDVQMLIDICNARFEFPPDISSSVGRDVRCIDNKFMTCCMLTAARRVCGLNNLGWLKRILDFEFNVNFPFQ</sequence>
<reference evidence="2" key="1">
    <citation type="submission" date="2017-01" db="EMBL/GenBank/DDBJ databases">
        <authorList>
            <person name="Wang Y."/>
            <person name="White M."/>
            <person name="Kvist S."/>
            <person name="Moncalvo J.-M."/>
        </authorList>
    </citation>
    <scope>NUCLEOTIDE SEQUENCE [LARGE SCALE GENOMIC DNA]</scope>
    <source>
        <strain evidence="2">COL-18-3</strain>
    </source>
</reference>
<accession>A0A1R1PJ66</accession>
<evidence type="ECO:0000313" key="2">
    <source>
        <dbReference type="Proteomes" id="UP000188320"/>
    </source>
</evidence>
<dbReference type="AlphaFoldDB" id="A0A1R1PJ66"/>
<name>A0A1R1PJ66_ZANCU</name>
<protein>
    <submittedName>
        <fullName evidence="1">Uncharacterized protein</fullName>
    </submittedName>
</protein>
<evidence type="ECO:0000313" key="1">
    <source>
        <dbReference type="EMBL" id="OMH80969.1"/>
    </source>
</evidence>
<dbReference type="OrthoDB" id="194358at2759"/>
<dbReference type="EMBL" id="LSSK01001025">
    <property type="protein sequence ID" value="OMH80969.1"/>
    <property type="molecule type" value="Genomic_DNA"/>
</dbReference>
<feature type="non-terminal residue" evidence="1">
    <location>
        <position position="267"/>
    </location>
</feature>
<keyword evidence="2" id="KW-1185">Reference proteome</keyword>
<proteinExistence type="predicted"/>
<gene>
    <name evidence="1" type="ORF">AX774_g5584</name>
</gene>
<dbReference type="Proteomes" id="UP000188320">
    <property type="component" value="Unassembled WGS sequence"/>
</dbReference>